<dbReference type="Pfam" id="PF00815">
    <property type="entry name" value="Histidinol_dh"/>
    <property type="match status" value="1"/>
</dbReference>
<feature type="active site" description="Proton acceptor" evidence="6">
    <location>
        <position position="319"/>
    </location>
</feature>
<dbReference type="NCBIfam" id="TIGR00069">
    <property type="entry name" value="hisD"/>
    <property type="match status" value="1"/>
</dbReference>
<dbReference type="GO" id="GO:0046872">
    <property type="term" value="F:metal ion binding"/>
    <property type="evidence" value="ECO:0007669"/>
    <property type="project" value="UniProtKB-KW"/>
</dbReference>
<evidence type="ECO:0000256" key="10">
    <source>
        <dbReference type="RuleBase" id="RU004175"/>
    </source>
</evidence>
<feature type="binding site" evidence="8">
    <location>
        <position position="408"/>
    </location>
    <ligand>
        <name>substrate</name>
    </ligand>
</feature>
<dbReference type="SUPFAM" id="SSF53720">
    <property type="entry name" value="ALDH-like"/>
    <property type="match status" value="1"/>
</dbReference>
<dbReference type="RefSeq" id="WP_050531803.1">
    <property type="nucleotide sequence ID" value="NZ_AQQZ01000007.1"/>
</dbReference>
<dbReference type="GO" id="GO:0000105">
    <property type="term" value="P:L-histidine biosynthetic process"/>
    <property type="evidence" value="ECO:0007669"/>
    <property type="project" value="InterPro"/>
</dbReference>
<evidence type="ECO:0000256" key="5">
    <source>
        <dbReference type="PIRNR" id="PIRNR000099"/>
    </source>
</evidence>
<dbReference type="PANTHER" id="PTHR21256">
    <property type="entry name" value="HISTIDINOL DEHYDROGENASE HDH"/>
    <property type="match status" value="1"/>
</dbReference>
<comment type="caution">
    <text evidence="11">The sequence shown here is derived from an EMBL/GenBank/DDBJ whole genome shotgun (WGS) entry which is preliminary data.</text>
</comment>
<comment type="similarity">
    <text evidence="5 10">Belongs to the histidinol dehydrogenase family.</text>
</comment>
<dbReference type="OrthoDB" id="9805269at2"/>
<feature type="binding site" evidence="9">
    <location>
        <position position="254"/>
    </location>
    <ligand>
        <name>Zn(2+)</name>
        <dbReference type="ChEBI" id="CHEBI:29105"/>
    </ligand>
</feature>
<feature type="binding site" evidence="8">
    <location>
        <position position="413"/>
    </location>
    <ligand>
        <name>substrate</name>
    </ligand>
</feature>
<evidence type="ECO:0000256" key="9">
    <source>
        <dbReference type="PIRSR" id="PIRSR000099-4"/>
    </source>
</evidence>
<feature type="binding site" evidence="7">
    <location>
        <position position="122"/>
    </location>
    <ligand>
        <name>NAD(+)</name>
        <dbReference type="ChEBI" id="CHEBI:57540"/>
    </ligand>
</feature>
<dbReference type="EMBL" id="AQQZ01000007">
    <property type="protein sequence ID" value="KNG92854.1"/>
    <property type="molecule type" value="Genomic_DNA"/>
</dbReference>
<feature type="binding site" evidence="9">
    <location>
        <position position="413"/>
    </location>
    <ligand>
        <name>Zn(2+)</name>
        <dbReference type="ChEBI" id="CHEBI:29105"/>
    </ligand>
</feature>
<dbReference type="Proteomes" id="UP000036938">
    <property type="component" value="Unassembled WGS sequence"/>
</dbReference>
<dbReference type="GO" id="GO:0004399">
    <property type="term" value="F:histidinol dehydrogenase activity"/>
    <property type="evidence" value="ECO:0007669"/>
    <property type="project" value="InterPro"/>
</dbReference>
<keyword evidence="2 9" id="KW-0862">Zinc</keyword>
<evidence type="ECO:0000256" key="8">
    <source>
        <dbReference type="PIRSR" id="PIRSR000099-3"/>
    </source>
</evidence>
<accession>A0A0L1JM69</accession>
<dbReference type="InterPro" id="IPR016161">
    <property type="entry name" value="Ald_DH/histidinol_DH"/>
</dbReference>
<feature type="binding site" evidence="8">
    <location>
        <position position="251"/>
    </location>
    <ligand>
        <name>substrate</name>
    </ligand>
</feature>
<feature type="binding site" evidence="9">
    <location>
        <position position="251"/>
    </location>
    <ligand>
        <name>Zn(2+)</name>
        <dbReference type="ChEBI" id="CHEBI:29105"/>
    </ligand>
</feature>
<organism evidence="11 12">
    <name type="scientific">Pseudaestuariivita atlantica</name>
    <dbReference type="NCBI Taxonomy" id="1317121"/>
    <lineage>
        <taxon>Bacteria</taxon>
        <taxon>Pseudomonadati</taxon>
        <taxon>Pseudomonadota</taxon>
        <taxon>Alphaproteobacteria</taxon>
        <taxon>Rhodobacterales</taxon>
        <taxon>Paracoccaceae</taxon>
        <taxon>Pseudaestuariivita</taxon>
    </lineage>
</organism>
<feature type="binding site" evidence="8">
    <location>
        <position position="254"/>
    </location>
    <ligand>
        <name>substrate</name>
    </ligand>
</feature>
<name>A0A0L1JM69_9RHOB</name>
<evidence type="ECO:0000313" key="12">
    <source>
        <dbReference type="Proteomes" id="UP000036938"/>
    </source>
</evidence>
<dbReference type="Gene3D" id="3.40.50.1980">
    <property type="entry name" value="Nitrogenase molybdenum iron protein domain"/>
    <property type="match status" value="2"/>
</dbReference>
<dbReference type="PATRIC" id="fig|1317121.7.peg.3811"/>
<gene>
    <name evidence="11" type="ORF">ATO11_15435</name>
</gene>
<dbReference type="PIRSF" id="PIRSF000099">
    <property type="entry name" value="Histidinol_dh"/>
    <property type="match status" value="1"/>
</dbReference>
<feature type="binding site" evidence="8">
    <location>
        <position position="229"/>
    </location>
    <ligand>
        <name>substrate</name>
    </ligand>
</feature>
<comment type="cofactor">
    <cofactor evidence="9">
        <name>Zn(2+)</name>
        <dbReference type="ChEBI" id="CHEBI:29105"/>
    </cofactor>
    <text evidence="9">Binds 1 zinc ion per subunit.</text>
</comment>
<keyword evidence="12" id="KW-1185">Reference proteome</keyword>
<feature type="binding site" evidence="8">
    <location>
        <position position="320"/>
    </location>
    <ligand>
        <name>substrate</name>
    </ligand>
</feature>
<evidence type="ECO:0000256" key="7">
    <source>
        <dbReference type="PIRSR" id="PIRSR000099-2"/>
    </source>
</evidence>
<sequence length="436" mass="47195">MAITHLKTAKSDADRAEDDSKVRAIVEQTLKDIEEGGDATVRTLSEKFDNYAPESFRLSQAQIDELMAEVSPRDMEDIKFAQEQVRKFAQAQRDSMLDIEVEPMPGVILGHRNIPVQSVGCYVPGGKFPMVASAHMSVATASVAGVPRIIAATPPWQGKPNPAVVTAMHLGGAHEIYVLGGIQAVGAMAIGTETIDPVHMLVGPGNAFVAEAKRQLYGRVGIDLFAGPTETMVIADDTVDAEMCATDLLGQAEHGYNSPAVLVTNSERLAKETLTEIDRILQILPTADTASKSWEEYGEVILCDSYDEMLEVANDIASEHVQVMTDRDDWFLDNMHSYGALFLGPRTNVANGDKVIGTNHTLPTKKAGRYTGGLWVGKFLKTHSYQKVTTDEAAAEIGAYCSRLCLLEGFVGHAEQANVRVRRYGGQNVPYGGAAE</sequence>
<evidence type="ECO:0000256" key="6">
    <source>
        <dbReference type="PIRSR" id="PIRSR000099-1"/>
    </source>
</evidence>
<dbReference type="Gene3D" id="1.20.5.1300">
    <property type="match status" value="1"/>
</dbReference>
<dbReference type="InterPro" id="IPR012131">
    <property type="entry name" value="Hstdl_DH"/>
</dbReference>
<dbReference type="PROSITE" id="PS00611">
    <property type="entry name" value="HISOL_DEHYDROGENASE"/>
    <property type="match status" value="1"/>
</dbReference>
<dbReference type="InterPro" id="IPR022695">
    <property type="entry name" value="Histidinol_DH_monofunct"/>
</dbReference>
<dbReference type="AlphaFoldDB" id="A0A0L1JM69"/>
<feature type="binding site" evidence="7">
    <location>
        <position position="206"/>
    </location>
    <ligand>
        <name>NAD(+)</name>
        <dbReference type="ChEBI" id="CHEBI:57540"/>
    </ligand>
</feature>
<keyword evidence="7" id="KW-0520">NAD</keyword>
<feature type="binding site" evidence="7">
    <location>
        <position position="183"/>
    </location>
    <ligand>
        <name>NAD(+)</name>
        <dbReference type="ChEBI" id="CHEBI:57540"/>
    </ligand>
</feature>
<keyword evidence="3 5" id="KW-0560">Oxidoreductase</keyword>
<protein>
    <recommendedName>
        <fullName evidence="4">Histidinol dehydrogenase homolog</fullName>
    </recommendedName>
</protein>
<evidence type="ECO:0000313" key="11">
    <source>
        <dbReference type="EMBL" id="KNG92854.1"/>
    </source>
</evidence>
<dbReference type="CDD" id="cd06572">
    <property type="entry name" value="Histidinol_dh"/>
    <property type="match status" value="1"/>
</dbReference>
<keyword evidence="1 9" id="KW-0479">Metal-binding</keyword>
<dbReference type="FunFam" id="3.40.50.1980:FF:000001">
    <property type="entry name" value="Histidinol dehydrogenase"/>
    <property type="match status" value="1"/>
</dbReference>
<evidence type="ECO:0000256" key="4">
    <source>
        <dbReference type="ARBA" id="ARBA00072814"/>
    </source>
</evidence>
<feature type="binding site" evidence="8">
    <location>
        <position position="353"/>
    </location>
    <ligand>
        <name>substrate</name>
    </ligand>
</feature>
<evidence type="ECO:0000256" key="3">
    <source>
        <dbReference type="ARBA" id="ARBA00023002"/>
    </source>
</evidence>
<evidence type="ECO:0000256" key="1">
    <source>
        <dbReference type="ARBA" id="ARBA00022723"/>
    </source>
</evidence>
<dbReference type="InterPro" id="IPR001692">
    <property type="entry name" value="Histidinol_DH_CS"/>
</dbReference>
<proteinExistence type="inferred from homology"/>
<feature type="binding site" evidence="9">
    <location>
        <position position="353"/>
    </location>
    <ligand>
        <name>Zn(2+)</name>
        <dbReference type="ChEBI" id="CHEBI:29105"/>
    </ligand>
</feature>
<feature type="active site" description="Proton acceptor" evidence="6">
    <location>
        <position position="320"/>
    </location>
</feature>
<dbReference type="STRING" id="1317121.ATO11_15435"/>
<dbReference type="PRINTS" id="PR00083">
    <property type="entry name" value="HOLDHDRGNASE"/>
</dbReference>
<evidence type="ECO:0000256" key="2">
    <source>
        <dbReference type="ARBA" id="ARBA00022833"/>
    </source>
</evidence>
<dbReference type="GO" id="GO:0005829">
    <property type="term" value="C:cytosol"/>
    <property type="evidence" value="ECO:0007669"/>
    <property type="project" value="TreeGrafter"/>
</dbReference>
<dbReference type="PANTHER" id="PTHR21256:SF14">
    <property type="entry name" value="HISTIDINOL DEHYDROGENASE"/>
    <property type="match status" value="1"/>
</dbReference>
<dbReference type="GO" id="GO:0051287">
    <property type="term" value="F:NAD binding"/>
    <property type="evidence" value="ECO:0007669"/>
    <property type="project" value="InterPro"/>
</dbReference>
<reference evidence="11 12" key="1">
    <citation type="journal article" date="2015" name="Int. J. Syst. Evol. Microbiol.">
        <title>Aestuariivita atlantica sp. nov., isolated from deep sea sediment of the Atlantic Ocean.</title>
        <authorList>
            <person name="Li G."/>
            <person name="Lai Q."/>
            <person name="Du Y."/>
            <person name="Liu X."/>
            <person name="Sun F."/>
            <person name="Shao Z."/>
        </authorList>
    </citation>
    <scope>NUCLEOTIDE SEQUENCE [LARGE SCALE GENOMIC DNA]</scope>
    <source>
        <strain evidence="11 12">22II-S11-z3</strain>
    </source>
</reference>